<organism evidence="1 2">
    <name type="scientific">Ixodes persulcatus</name>
    <name type="common">Taiga tick</name>
    <dbReference type="NCBI Taxonomy" id="34615"/>
    <lineage>
        <taxon>Eukaryota</taxon>
        <taxon>Metazoa</taxon>
        <taxon>Ecdysozoa</taxon>
        <taxon>Arthropoda</taxon>
        <taxon>Chelicerata</taxon>
        <taxon>Arachnida</taxon>
        <taxon>Acari</taxon>
        <taxon>Parasitiformes</taxon>
        <taxon>Ixodida</taxon>
        <taxon>Ixodoidea</taxon>
        <taxon>Ixodidae</taxon>
        <taxon>Ixodinae</taxon>
        <taxon>Ixodes</taxon>
    </lineage>
</organism>
<sequence length="111" mass="11830">HSGEAAEPIVRGPAALGEAHRETMWSVKECYGVFPCSPSWLLSSACYGAGQRGASGNSNESDTRHCSSVAQAVPAKSPQAFIVVRGMVVTGQDGEWCRFRSPCLVTAFKVR</sequence>
<keyword evidence="2" id="KW-1185">Reference proteome</keyword>
<name>A0AC60PS00_IXOPE</name>
<feature type="non-terminal residue" evidence="1">
    <location>
        <position position="111"/>
    </location>
</feature>
<gene>
    <name evidence="1" type="ORF">HPB47_000372</name>
</gene>
<feature type="non-terminal residue" evidence="1">
    <location>
        <position position="1"/>
    </location>
</feature>
<comment type="caution">
    <text evidence="1">The sequence shown here is derived from an EMBL/GenBank/DDBJ whole genome shotgun (WGS) entry which is preliminary data.</text>
</comment>
<dbReference type="EMBL" id="JABSTQ010010044">
    <property type="protein sequence ID" value="KAG0423881.1"/>
    <property type="molecule type" value="Genomic_DNA"/>
</dbReference>
<evidence type="ECO:0000313" key="1">
    <source>
        <dbReference type="EMBL" id="KAG0423881.1"/>
    </source>
</evidence>
<reference evidence="1 2" key="1">
    <citation type="journal article" date="2020" name="Cell">
        <title>Large-Scale Comparative Analyses of Tick Genomes Elucidate Their Genetic Diversity and Vector Capacities.</title>
        <authorList>
            <consortium name="Tick Genome and Microbiome Consortium (TIGMIC)"/>
            <person name="Jia N."/>
            <person name="Wang J."/>
            <person name="Shi W."/>
            <person name="Du L."/>
            <person name="Sun Y."/>
            <person name="Zhan W."/>
            <person name="Jiang J.F."/>
            <person name="Wang Q."/>
            <person name="Zhang B."/>
            <person name="Ji P."/>
            <person name="Bell-Sakyi L."/>
            <person name="Cui X.M."/>
            <person name="Yuan T.T."/>
            <person name="Jiang B.G."/>
            <person name="Yang W.F."/>
            <person name="Lam T.T."/>
            <person name="Chang Q.C."/>
            <person name="Ding S.J."/>
            <person name="Wang X.J."/>
            <person name="Zhu J.G."/>
            <person name="Ruan X.D."/>
            <person name="Zhao L."/>
            <person name="Wei J.T."/>
            <person name="Ye R.Z."/>
            <person name="Que T.C."/>
            <person name="Du C.H."/>
            <person name="Zhou Y.H."/>
            <person name="Cheng J.X."/>
            <person name="Dai P.F."/>
            <person name="Guo W.B."/>
            <person name="Han X.H."/>
            <person name="Huang E.J."/>
            <person name="Li L.F."/>
            <person name="Wei W."/>
            <person name="Gao Y.C."/>
            <person name="Liu J.Z."/>
            <person name="Shao H.Z."/>
            <person name="Wang X."/>
            <person name="Wang C.C."/>
            <person name="Yang T.C."/>
            <person name="Huo Q.B."/>
            <person name="Li W."/>
            <person name="Chen H.Y."/>
            <person name="Chen S.E."/>
            <person name="Zhou L.G."/>
            <person name="Ni X.B."/>
            <person name="Tian J.H."/>
            <person name="Sheng Y."/>
            <person name="Liu T."/>
            <person name="Pan Y.S."/>
            <person name="Xia L.Y."/>
            <person name="Li J."/>
            <person name="Zhao F."/>
            <person name="Cao W.C."/>
        </authorList>
    </citation>
    <scope>NUCLEOTIDE SEQUENCE [LARGE SCALE GENOMIC DNA]</scope>
    <source>
        <strain evidence="1">Iper-2018</strain>
    </source>
</reference>
<dbReference type="Proteomes" id="UP000805193">
    <property type="component" value="Unassembled WGS sequence"/>
</dbReference>
<accession>A0AC60PS00</accession>
<protein>
    <submittedName>
        <fullName evidence="1">Uncharacterized protein</fullName>
    </submittedName>
</protein>
<evidence type="ECO:0000313" key="2">
    <source>
        <dbReference type="Proteomes" id="UP000805193"/>
    </source>
</evidence>
<proteinExistence type="predicted"/>